<dbReference type="Gene3D" id="3.10.450.50">
    <property type="match status" value="1"/>
</dbReference>
<dbReference type="InterPro" id="IPR009959">
    <property type="entry name" value="Cyclase_SnoaL-like"/>
</dbReference>
<dbReference type="Pfam" id="PF07366">
    <property type="entry name" value="SnoaL"/>
    <property type="match status" value="1"/>
</dbReference>
<accession>A0A3N6PDW0</accession>
<proteinExistence type="predicted"/>
<dbReference type="EMBL" id="REFZ01000035">
    <property type="protein sequence ID" value="RQG95295.1"/>
    <property type="molecule type" value="Genomic_DNA"/>
</dbReference>
<sequence>MSISADPYHFTWRGTHEGEIEGLEATGNTVESPGMTINRFEDGKAVEDINYWDNLDFFQQLGVMEPPTG</sequence>
<gene>
    <name evidence="1" type="ORF">EA472_21810</name>
</gene>
<dbReference type="AlphaFoldDB" id="A0A3N6PDW0"/>
<dbReference type="OrthoDB" id="8685at2157"/>
<dbReference type="PANTHER" id="PTHR38436:SF1">
    <property type="entry name" value="ESTER CYCLASE"/>
    <property type="match status" value="1"/>
</dbReference>
<keyword evidence="2" id="KW-1185">Reference proteome</keyword>
<evidence type="ECO:0000313" key="1">
    <source>
        <dbReference type="EMBL" id="RQG95295.1"/>
    </source>
</evidence>
<dbReference type="Proteomes" id="UP000281431">
    <property type="component" value="Unassembled WGS sequence"/>
</dbReference>
<organism evidence="1 2">
    <name type="scientific">Natrarchaeobius chitinivorans</name>
    <dbReference type="NCBI Taxonomy" id="1679083"/>
    <lineage>
        <taxon>Archaea</taxon>
        <taxon>Methanobacteriati</taxon>
        <taxon>Methanobacteriota</taxon>
        <taxon>Stenosarchaea group</taxon>
        <taxon>Halobacteria</taxon>
        <taxon>Halobacteriales</taxon>
        <taxon>Natrialbaceae</taxon>
        <taxon>Natrarchaeobius</taxon>
    </lineage>
</organism>
<protein>
    <recommendedName>
        <fullName evidence="3">Ester cyclase</fullName>
    </recommendedName>
</protein>
<dbReference type="PANTHER" id="PTHR38436">
    <property type="entry name" value="POLYKETIDE CYCLASE SNOAL-LIKE DOMAIN"/>
    <property type="match status" value="1"/>
</dbReference>
<reference evidence="1 2" key="1">
    <citation type="submission" date="2018-10" db="EMBL/GenBank/DDBJ databases">
        <title>Natrarchaeobius chitinivorans gen. nov., sp. nov., and Natrarchaeobius haloalkaliphilus sp. nov., alkaliphilic, chitin-utilizing haloarchaea from hypersaline alkaline lakes.</title>
        <authorList>
            <person name="Sorokin D.Y."/>
            <person name="Elcheninov A.G."/>
            <person name="Kostrikina N.A."/>
            <person name="Bale N.J."/>
            <person name="Sinninghe Damste J.S."/>
            <person name="Khijniak T.V."/>
            <person name="Kublanov I.V."/>
            <person name="Toshchakov S.V."/>
        </authorList>
    </citation>
    <scope>NUCLEOTIDE SEQUENCE [LARGE SCALE GENOMIC DNA]</scope>
    <source>
        <strain evidence="1 2">AArcht7</strain>
    </source>
</reference>
<dbReference type="GO" id="GO:0030638">
    <property type="term" value="P:polyketide metabolic process"/>
    <property type="evidence" value="ECO:0007669"/>
    <property type="project" value="InterPro"/>
</dbReference>
<dbReference type="InterPro" id="IPR032710">
    <property type="entry name" value="NTF2-like_dom_sf"/>
</dbReference>
<name>A0A3N6PDW0_NATCH</name>
<dbReference type="SUPFAM" id="SSF54427">
    <property type="entry name" value="NTF2-like"/>
    <property type="match status" value="1"/>
</dbReference>
<evidence type="ECO:0008006" key="3">
    <source>
        <dbReference type="Google" id="ProtNLM"/>
    </source>
</evidence>
<evidence type="ECO:0000313" key="2">
    <source>
        <dbReference type="Proteomes" id="UP000281431"/>
    </source>
</evidence>
<comment type="caution">
    <text evidence="1">The sequence shown here is derived from an EMBL/GenBank/DDBJ whole genome shotgun (WGS) entry which is preliminary data.</text>
</comment>